<evidence type="ECO:0000256" key="3">
    <source>
        <dbReference type="PROSITE-ProRule" id="PRU00110"/>
    </source>
</evidence>
<dbReference type="Gene3D" id="1.20.120.160">
    <property type="entry name" value="HPT domain"/>
    <property type="match status" value="1"/>
</dbReference>
<dbReference type="SUPFAM" id="SSF47226">
    <property type="entry name" value="Histidine-containing phosphotransfer domain, HPT domain"/>
    <property type="match status" value="1"/>
</dbReference>
<evidence type="ECO:0000256" key="2">
    <source>
        <dbReference type="ARBA" id="ARBA00023012"/>
    </source>
</evidence>
<keyword evidence="7" id="KW-1185">Reference proteome</keyword>
<evidence type="ECO:0000313" key="6">
    <source>
        <dbReference type="EMBL" id="KAF5742606.1"/>
    </source>
</evidence>
<dbReference type="PANTHER" id="PTHR28242:SF63">
    <property type="entry name" value="HISTIDINE-CONTAINING PHOSPHOTRANSFER PROTEIN"/>
    <property type="match status" value="1"/>
</dbReference>
<comment type="caution">
    <text evidence="3">Lacks conserved residue(s) required for the propagation of feature annotation.</text>
</comment>
<evidence type="ECO:0000313" key="7">
    <source>
        <dbReference type="Proteomes" id="UP000593562"/>
    </source>
</evidence>
<dbReference type="InterPro" id="IPR045871">
    <property type="entry name" value="AHP1-5/YPD1"/>
</dbReference>
<dbReference type="GO" id="GO:0000160">
    <property type="term" value="P:phosphorelay signal transduction system"/>
    <property type="evidence" value="ECO:0007669"/>
    <property type="project" value="UniProtKB-UniRule"/>
</dbReference>
<evidence type="ECO:0000256" key="1">
    <source>
        <dbReference type="ARBA" id="ARBA00022864"/>
    </source>
</evidence>
<dbReference type="OrthoDB" id="591185at2759"/>
<keyword evidence="1 4" id="KW-0932">Cytokinin signaling pathway</keyword>
<dbReference type="GO" id="GO:0009927">
    <property type="term" value="F:histidine phosphotransfer kinase activity"/>
    <property type="evidence" value="ECO:0007669"/>
    <property type="project" value="UniProtKB-UniRule"/>
</dbReference>
<comment type="subcellular location">
    <subcellularLocation>
        <location evidence="4">Cytoplasm</location>
        <location evidence="4">Cytosol</location>
    </subcellularLocation>
    <subcellularLocation>
        <location evidence="4">Nucleus</location>
    </subcellularLocation>
</comment>
<feature type="domain" description="HPt" evidence="5">
    <location>
        <begin position="39"/>
        <end position="138"/>
    </location>
</feature>
<dbReference type="InterPro" id="IPR036641">
    <property type="entry name" value="HPT_dom_sf"/>
</dbReference>
<evidence type="ECO:0000256" key="4">
    <source>
        <dbReference type="RuleBase" id="RU369004"/>
    </source>
</evidence>
<keyword evidence="2 4" id="KW-0902">Two-component regulatory system</keyword>
<gene>
    <name evidence="6" type="ORF">HS088_TW09G00657</name>
</gene>
<dbReference type="PROSITE" id="PS50894">
    <property type="entry name" value="HPT"/>
    <property type="match status" value="1"/>
</dbReference>
<comment type="caution">
    <text evidence="6">The sequence shown here is derived from an EMBL/GenBank/DDBJ whole genome shotgun (WGS) entry which is preliminary data.</text>
</comment>
<reference evidence="6 7" key="1">
    <citation type="journal article" date="2020" name="Nat. Commun.">
        <title>Genome of Tripterygium wilfordii and identification of cytochrome P450 involved in triptolide biosynthesis.</title>
        <authorList>
            <person name="Tu L."/>
            <person name="Su P."/>
            <person name="Zhang Z."/>
            <person name="Gao L."/>
            <person name="Wang J."/>
            <person name="Hu T."/>
            <person name="Zhou J."/>
            <person name="Zhang Y."/>
            <person name="Zhao Y."/>
            <person name="Liu Y."/>
            <person name="Song Y."/>
            <person name="Tong Y."/>
            <person name="Lu Y."/>
            <person name="Yang J."/>
            <person name="Xu C."/>
            <person name="Jia M."/>
            <person name="Peters R.J."/>
            <person name="Huang L."/>
            <person name="Gao W."/>
        </authorList>
    </citation>
    <scope>NUCLEOTIDE SEQUENCE [LARGE SCALE GENOMIC DNA]</scope>
    <source>
        <strain evidence="7">cv. XIE 37</strain>
        <tissue evidence="6">Leaf</tissue>
    </source>
</reference>
<name>A0A7J7D965_TRIWF</name>
<dbReference type="Proteomes" id="UP000593562">
    <property type="component" value="Unassembled WGS sequence"/>
</dbReference>
<sequence>MENKRALTQQLIGMIDFMEQQGLMDHRFRFAYSLKEGNGVSFFADLVYNFGTESQDTLRDLSSLLSQVVVNYEDIKVLCMKIKGASAGIGAHRMADACGQLRLAIDSQSREQCKSSVAEIMTEYLNLHPKLETILQLERRIISSRP</sequence>
<evidence type="ECO:0000259" key="5">
    <source>
        <dbReference type="PROSITE" id="PS50894"/>
    </source>
</evidence>
<accession>A0A7J7D965</accession>
<dbReference type="InterPro" id="IPR008207">
    <property type="entry name" value="Sig_transdc_His_kin_Hpt_dom"/>
</dbReference>
<dbReference type="PANTHER" id="PTHR28242">
    <property type="entry name" value="PHOSPHORELAY INTERMEDIATE PROTEIN YPD1"/>
    <property type="match status" value="1"/>
</dbReference>
<dbReference type="GO" id="GO:0043424">
    <property type="term" value="F:protein histidine kinase binding"/>
    <property type="evidence" value="ECO:0007669"/>
    <property type="project" value="UniProtKB-UniRule"/>
</dbReference>
<organism evidence="6 7">
    <name type="scientific">Tripterygium wilfordii</name>
    <name type="common">Thunder God vine</name>
    <dbReference type="NCBI Taxonomy" id="458696"/>
    <lineage>
        <taxon>Eukaryota</taxon>
        <taxon>Viridiplantae</taxon>
        <taxon>Streptophyta</taxon>
        <taxon>Embryophyta</taxon>
        <taxon>Tracheophyta</taxon>
        <taxon>Spermatophyta</taxon>
        <taxon>Magnoliopsida</taxon>
        <taxon>eudicotyledons</taxon>
        <taxon>Gunneridae</taxon>
        <taxon>Pentapetalae</taxon>
        <taxon>rosids</taxon>
        <taxon>fabids</taxon>
        <taxon>Celastrales</taxon>
        <taxon>Celastraceae</taxon>
        <taxon>Tripterygium</taxon>
    </lineage>
</organism>
<dbReference type="AlphaFoldDB" id="A0A7J7D965"/>
<dbReference type="GO" id="GO:0005634">
    <property type="term" value="C:nucleus"/>
    <property type="evidence" value="ECO:0007669"/>
    <property type="project" value="UniProtKB-SubCell"/>
</dbReference>
<dbReference type="EMBL" id="JAAARO010000009">
    <property type="protein sequence ID" value="KAF5742606.1"/>
    <property type="molecule type" value="Genomic_DNA"/>
</dbReference>
<dbReference type="InParanoid" id="A0A7J7D965"/>
<dbReference type="GO" id="GO:0009736">
    <property type="term" value="P:cytokinin-activated signaling pathway"/>
    <property type="evidence" value="ECO:0007669"/>
    <property type="project" value="UniProtKB-KW"/>
</dbReference>
<proteinExistence type="predicted"/>
<dbReference type="Pfam" id="PF01627">
    <property type="entry name" value="Hpt"/>
    <property type="match status" value="1"/>
</dbReference>
<protein>
    <recommendedName>
        <fullName evidence="4">Histidine-containing phosphotransfer protein</fullName>
    </recommendedName>
</protein>
<dbReference type="GO" id="GO:0005829">
    <property type="term" value="C:cytosol"/>
    <property type="evidence" value="ECO:0007669"/>
    <property type="project" value="UniProtKB-SubCell"/>
</dbReference>
<comment type="function">
    <text evidence="4">Functions as a two-component phosphorelay mediators between cytokinin sensor histidine kinases and response regulators (B-type ARRs). Plays an important role in propagating cytokinin signal transduction.</text>
</comment>
<comment type="domain">
    <text evidence="4">Histidine-containing phosphotransfer domain (HPt) contains an active histidine that mediates the phosphotransfer.</text>
</comment>